<protein>
    <submittedName>
        <fullName evidence="2">Uncharacterized protein</fullName>
    </submittedName>
</protein>
<feature type="non-terminal residue" evidence="2">
    <location>
        <position position="440"/>
    </location>
</feature>
<sequence length="440" mass="48616">MSVQACISFFETFSTNSAVTTNSAVATTAAATDCTLNVRSIVDYFEMIATPATTTTTTAASNNTSINANTTVAMTTMMTVAQTRTPVDSRVIAPLADVPPTADGQASTLPVDILAGHDGLTESLTEMAVAANEDPAAQQVSTSTLLPFDQSTQHEDHKEQEPITPEDAEAAWFMEYVERIWYGDLNHLSYDYQWHQTHMTPADAIPIREQRKLHTPTDDEDRDNSMVDPAAHWTPADSPFPFDSPTEVEGHDEPVTDTLKDAEAAEAAQLMERVQRIWHGDLRHLSYASRWQRMQVTRNNAASVQGTQTQHVLVFPAVHDDDTAVLPEPVVATEHLESSAMAASRGGQAPALPSYPRSTRIPLPRLRSVELHPIGVQDHVVNHADPTAANQALTVTEAHRKRRSRLTEYRARLQNVCSRLFDFRSSPRYLQQVADAKQRR</sequence>
<dbReference type="EMBL" id="MBDO02001330">
    <property type="protein sequence ID" value="RLN49511.1"/>
    <property type="molecule type" value="Genomic_DNA"/>
</dbReference>
<evidence type="ECO:0000256" key="1">
    <source>
        <dbReference type="SAM" id="MobiDB-lite"/>
    </source>
</evidence>
<dbReference type="Proteomes" id="UP000277300">
    <property type="component" value="Unassembled WGS sequence"/>
</dbReference>
<name>A0A3F2RAG1_9STRA</name>
<feature type="region of interest" description="Disordered" evidence="1">
    <location>
        <begin position="214"/>
        <end position="253"/>
    </location>
</feature>
<gene>
    <name evidence="2" type="ORF">BBP00_00010136</name>
</gene>
<evidence type="ECO:0000313" key="3">
    <source>
        <dbReference type="Proteomes" id="UP000277300"/>
    </source>
</evidence>
<comment type="caution">
    <text evidence="2">The sequence shown here is derived from an EMBL/GenBank/DDBJ whole genome shotgun (WGS) entry which is preliminary data.</text>
</comment>
<accession>A0A3F2RAG1</accession>
<dbReference type="AlphaFoldDB" id="A0A3F2RAG1"/>
<proteinExistence type="predicted"/>
<organism evidence="2 3">
    <name type="scientific">Phytophthora kernoviae</name>
    <dbReference type="NCBI Taxonomy" id="325452"/>
    <lineage>
        <taxon>Eukaryota</taxon>
        <taxon>Sar</taxon>
        <taxon>Stramenopiles</taxon>
        <taxon>Oomycota</taxon>
        <taxon>Peronosporomycetes</taxon>
        <taxon>Peronosporales</taxon>
        <taxon>Peronosporaceae</taxon>
        <taxon>Phytophthora</taxon>
    </lineage>
</organism>
<reference evidence="2 3" key="1">
    <citation type="submission" date="2018-07" db="EMBL/GenBank/DDBJ databases">
        <title>Genome sequencing of oomycete isolates from Chile give support for New Zealand origin for Phytophthora kernoviae and make available the first Nothophytophthora sp. genome.</title>
        <authorList>
            <person name="Studholme D.J."/>
            <person name="Sanfuentes E."/>
            <person name="Panda P."/>
            <person name="Hill R."/>
            <person name="Sambles C."/>
            <person name="Grant M."/>
            <person name="Williams N.M."/>
            <person name="Mcdougal R.L."/>
        </authorList>
    </citation>
    <scope>NUCLEOTIDE SEQUENCE [LARGE SCALE GENOMIC DNA]</scope>
    <source>
        <strain evidence="2">Chile6</strain>
    </source>
</reference>
<dbReference type="OrthoDB" id="95816at2759"/>
<evidence type="ECO:0000313" key="2">
    <source>
        <dbReference type="EMBL" id="RLN49511.1"/>
    </source>
</evidence>